<reference evidence="1 2" key="1">
    <citation type="journal article" date="2020" name="Arch. Microbiol.">
        <title>The genome sequence of the giant phototrophic gammaproteobacterium Thiospirillum jenense gives insight into its physiological properties and phylogenetic relationships.</title>
        <authorList>
            <person name="Imhoff J.F."/>
            <person name="Meyer T.E."/>
            <person name="Kyndt J.A."/>
        </authorList>
    </citation>
    <scope>NUCLEOTIDE SEQUENCE [LARGE SCALE GENOMIC DNA]</scope>
    <source>
        <strain evidence="1 2">DSM 216</strain>
    </source>
</reference>
<proteinExistence type="predicted"/>
<accession>A0A839HK75</accession>
<keyword evidence="2" id="KW-1185">Reference proteome</keyword>
<dbReference type="RefSeq" id="WP_182584703.1">
    <property type="nucleotide sequence ID" value="NZ_JABVCQ010000034.1"/>
</dbReference>
<evidence type="ECO:0000313" key="2">
    <source>
        <dbReference type="Proteomes" id="UP000548632"/>
    </source>
</evidence>
<name>A0A839HK75_9GAMM</name>
<sequence>MNSLCVTTQVTDDGMLHLPLAELAGQAVKVMIVPLTSEQAPAPPVLIGQAALNAAIAIGFVGGFEADPQLSIDYKNQLDWSAKL</sequence>
<dbReference type="Proteomes" id="UP000548632">
    <property type="component" value="Unassembled WGS sequence"/>
</dbReference>
<comment type="caution">
    <text evidence="1">The sequence shown here is derived from an EMBL/GenBank/DDBJ whole genome shotgun (WGS) entry which is preliminary data.</text>
</comment>
<evidence type="ECO:0000313" key="1">
    <source>
        <dbReference type="EMBL" id="MBB1127077.1"/>
    </source>
</evidence>
<protein>
    <submittedName>
        <fullName evidence="1">Uncharacterized protein</fullName>
    </submittedName>
</protein>
<organism evidence="1 2">
    <name type="scientific">Thiospirillum jenense</name>
    <dbReference type="NCBI Taxonomy" id="1653858"/>
    <lineage>
        <taxon>Bacteria</taxon>
        <taxon>Pseudomonadati</taxon>
        <taxon>Pseudomonadota</taxon>
        <taxon>Gammaproteobacteria</taxon>
        <taxon>Chromatiales</taxon>
        <taxon>Chromatiaceae</taxon>
        <taxon>Thiospirillum</taxon>
    </lineage>
</organism>
<dbReference type="EMBL" id="JABVCQ010000034">
    <property type="protein sequence ID" value="MBB1127077.1"/>
    <property type="molecule type" value="Genomic_DNA"/>
</dbReference>
<gene>
    <name evidence="1" type="ORF">HUK38_12695</name>
</gene>
<dbReference type="AlphaFoldDB" id="A0A839HK75"/>